<evidence type="ECO:0000313" key="8">
    <source>
        <dbReference type="EMBL" id="SEH04368.1"/>
    </source>
</evidence>
<evidence type="ECO:0000256" key="5">
    <source>
        <dbReference type="SAM" id="MobiDB-lite"/>
    </source>
</evidence>
<sequence>MIRKFINSAWIKYLLSVFLFMQLPAGIVSAACTEAFIAPCLRSIPANIGTDLQFWTQPSTNDGLIEKTTEELVLQGAKWTNGRLDANGYADGNAIISSTNYNHVGVSSYIQLKIHADNQYLGIQAKAEGLPVGLITTHHSFLQSKVIPEDSWLFMRTQIETTGAWQYVIAQQNYDDAGGTVLHSYSGSYTQAQITALQDAPFIISFFDNYGGENTYLTLAEVIVTDAEPVIPDPEPIPDPVPDPVPDPDPIPDPEPQLSCSPQNLTLCETARDCFFEGQGTWCNDTCSTQDCPIVARERPQCGSFDSFNKFYQIPCLSVDNDLYQVSLSAYPPNPFQLKLESIRPYEADAVDYDCAEYTPASNKLHISCIDLGEQAYWADLRVVSINLLELQNAGEVNLQAPDWIKYIDINVGSPEPLVMTVVDSNDRYYRFYGVKDVANQVLYYDRLVLDQFDAQGVFKHYMTLNFDAQSRLTGIILAEDEGQIALEYLPDTQVKLTVNAADGSQESVMINNPFASLFEYAQDETSPSLTRSLDASTSIKVEYVGGIQTCDDNTPPEVSIQRNFSPALQARYPLLARAFNAQSIYFIEEAYRLEESPENFNYKYSFSIPGHDYDAWSWQCRKDYIVDVGTGFIGGFAKYPAAAYSAFNSMIKDYRAGSTQSSTSTVMDTAADKLVGDLPLISTLRKVYEAAQQEGVGEDGGDMCSERVYDIARQRLLHPQTLTVKHDGSTQTAVYQPTVRWNQDTDDYMQLAPSFDFSAQCDTQATAIVSDFDGLHIENYDRWGIGPMAPGFGVGWFQSQDVASYNTTGGNPDGYISWVGSQGDWWYFVTASDKYSGDKSFALNKMLSFDLKTDNSKAPNYMSFIPFVVLSGTDAAGNAMHLYQAQALFQVAKYPEPGSDWTSYSILLNATAEWKMADNSSLSGASNASDADIRQILSTLSSLRIRGEYGSAAATGALDNVVFGGN</sequence>
<proteinExistence type="predicted"/>
<name>A0A1H6F2H7_9GAMM</name>
<feature type="compositionally biased region" description="Pro residues" evidence="5">
    <location>
        <begin position="231"/>
        <end position="254"/>
    </location>
</feature>
<feature type="chain" id="PRO_5014951862" description="Laminin IV type A domain-containing protein" evidence="6">
    <location>
        <begin position="31"/>
        <end position="967"/>
    </location>
</feature>
<dbReference type="Pfam" id="PF00052">
    <property type="entry name" value="Laminin_B"/>
    <property type="match status" value="1"/>
</dbReference>
<dbReference type="RefSeq" id="WP_146066326.1">
    <property type="nucleotide sequence ID" value="NZ_FMSV02000046.1"/>
</dbReference>
<keyword evidence="2" id="KW-0677">Repeat</keyword>
<evidence type="ECO:0000256" key="2">
    <source>
        <dbReference type="ARBA" id="ARBA00022737"/>
    </source>
</evidence>
<organism evidence="8 9">
    <name type="scientific">Candidatus Venteria ishoeyi</name>
    <dbReference type="NCBI Taxonomy" id="1899563"/>
    <lineage>
        <taxon>Bacteria</taxon>
        <taxon>Pseudomonadati</taxon>
        <taxon>Pseudomonadota</taxon>
        <taxon>Gammaproteobacteria</taxon>
        <taxon>Thiotrichales</taxon>
        <taxon>Thiotrichaceae</taxon>
        <taxon>Venteria</taxon>
    </lineage>
</organism>
<keyword evidence="1 6" id="KW-0732">Signal</keyword>
<evidence type="ECO:0000256" key="6">
    <source>
        <dbReference type="SAM" id="SignalP"/>
    </source>
</evidence>
<feature type="region of interest" description="Disordered" evidence="5">
    <location>
        <begin position="230"/>
        <end position="254"/>
    </location>
</feature>
<evidence type="ECO:0000256" key="1">
    <source>
        <dbReference type="ARBA" id="ARBA00022729"/>
    </source>
</evidence>
<evidence type="ECO:0000259" key="7">
    <source>
        <dbReference type="Pfam" id="PF00052"/>
    </source>
</evidence>
<reference evidence="8 9" key="1">
    <citation type="submission" date="2016-10" db="EMBL/GenBank/DDBJ databases">
        <authorList>
            <person name="de Groot N.N."/>
        </authorList>
    </citation>
    <scope>NUCLEOTIDE SEQUENCE [LARGE SCALE GENOMIC DNA]</scope>
    <source>
        <strain evidence="8">MBHS1</strain>
    </source>
</reference>
<evidence type="ECO:0000256" key="3">
    <source>
        <dbReference type="ARBA" id="ARBA00023157"/>
    </source>
</evidence>
<dbReference type="AlphaFoldDB" id="A0A1H6F2H7"/>
<keyword evidence="3" id="KW-1015">Disulfide bond</keyword>
<evidence type="ECO:0000313" key="9">
    <source>
        <dbReference type="Proteomes" id="UP000236724"/>
    </source>
</evidence>
<protein>
    <recommendedName>
        <fullName evidence="7">Laminin IV type A domain-containing protein</fullName>
    </recommendedName>
</protein>
<feature type="signal peptide" evidence="6">
    <location>
        <begin position="1"/>
        <end position="30"/>
    </location>
</feature>
<keyword evidence="4" id="KW-0325">Glycoprotein</keyword>
<accession>A0A1H6F2H7</accession>
<dbReference type="PROSITE" id="PS51257">
    <property type="entry name" value="PROKAR_LIPOPROTEIN"/>
    <property type="match status" value="1"/>
</dbReference>
<evidence type="ECO:0000256" key="4">
    <source>
        <dbReference type="ARBA" id="ARBA00023180"/>
    </source>
</evidence>
<keyword evidence="9" id="KW-1185">Reference proteome</keyword>
<gene>
    <name evidence="8" type="ORF">MBHS_00214</name>
</gene>
<dbReference type="InterPro" id="IPR000034">
    <property type="entry name" value="Laminin_IV"/>
</dbReference>
<dbReference type="Proteomes" id="UP000236724">
    <property type="component" value="Unassembled WGS sequence"/>
</dbReference>
<feature type="domain" description="Laminin IV type A" evidence="7">
    <location>
        <begin position="831"/>
        <end position="963"/>
    </location>
</feature>
<dbReference type="EMBL" id="FMSV02000046">
    <property type="protein sequence ID" value="SEH04368.1"/>
    <property type="molecule type" value="Genomic_DNA"/>
</dbReference>
<dbReference type="OrthoDB" id="5572386at2"/>